<feature type="region of interest" description="Disordered" evidence="1">
    <location>
        <begin position="84"/>
        <end position="107"/>
    </location>
</feature>
<dbReference type="KEGG" id="amt:Amet_4352"/>
<dbReference type="EMBL" id="CP000724">
    <property type="protein sequence ID" value="ABR48129.1"/>
    <property type="molecule type" value="Genomic_DNA"/>
</dbReference>
<protein>
    <submittedName>
        <fullName evidence="2">Uncharacterized protein</fullName>
    </submittedName>
</protein>
<evidence type="ECO:0000313" key="5">
    <source>
        <dbReference type="Proteomes" id="UP000001572"/>
    </source>
</evidence>
<dbReference type="OrthoDB" id="2627254at2"/>
<reference evidence="2" key="1">
    <citation type="submission" date="2007-06" db="EMBL/GenBank/DDBJ databases">
        <title>Complete sequence of Alkaliphilus metalliredigens QYMF.</title>
        <authorList>
            <consortium name="US DOE Joint Genome Institute"/>
            <person name="Copeland A."/>
            <person name="Lucas S."/>
            <person name="Lapidus A."/>
            <person name="Barry K."/>
            <person name="Detter J.C."/>
            <person name="Glavina del Rio T."/>
            <person name="Hammon N."/>
            <person name="Israni S."/>
            <person name="Dalin E."/>
            <person name="Tice H."/>
            <person name="Pitluck S."/>
            <person name="Chertkov O."/>
            <person name="Brettin T."/>
            <person name="Bruce D."/>
            <person name="Han C."/>
            <person name="Schmutz J."/>
            <person name="Larimer F."/>
            <person name="Land M."/>
            <person name="Hauser L."/>
            <person name="Kyrpides N."/>
            <person name="Mikhailova N."/>
            <person name="Ye Q."/>
            <person name="Zhou J."/>
            <person name="Fields M."/>
            <person name="Richardson P."/>
        </authorList>
    </citation>
    <scope>NUCLEOTIDE SEQUENCE</scope>
    <source>
        <strain evidence="2">QYMF</strain>
    </source>
</reference>
<gene>
    <name evidence="2" type="ordered locus">Amet_0429</name>
    <name evidence="3" type="ordered locus">Amet_1966</name>
    <name evidence="4" type="ordered locus">Amet_4352</name>
</gene>
<evidence type="ECO:0000313" key="2">
    <source>
        <dbReference type="EMBL" id="ABR46657.1"/>
    </source>
</evidence>
<dbReference type="EMBL" id="CP000724">
    <property type="protein sequence ID" value="ABR46657.1"/>
    <property type="molecule type" value="Genomic_DNA"/>
</dbReference>
<dbReference type="AlphaFoldDB" id="A6TKD9"/>
<dbReference type="KEGG" id="amt:Amet_1966"/>
<evidence type="ECO:0000313" key="4">
    <source>
        <dbReference type="EMBL" id="ABR50426.1"/>
    </source>
</evidence>
<dbReference type="STRING" id="293826.Amet_0429"/>
<dbReference type="KEGG" id="amt:Amet_0429"/>
<keyword evidence="5" id="KW-1185">Reference proteome</keyword>
<sequence>MKNKITVEGVEYIFQKVTPREWLKIRERSKNKYGNSSQELLYTEVFEHVIISPKVGIDDFEEIETLEEVITAAINFQCKRQRKEEQKLSRHGQKELANMETGDGGQD</sequence>
<dbReference type="RefSeq" id="WP_011971565.1">
    <property type="nucleotide sequence ID" value="NC_009633.1"/>
</dbReference>
<proteinExistence type="predicted"/>
<dbReference type="EMBL" id="CP000724">
    <property type="protein sequence ID" value="ABR50426.1"/>
    <property type="molecule type" value="Genomic_DNA"/>
</dbReference>
<evidence type="ECO:0000313" key="3">
    <source>
        <dbReference type="EMBL" id="ABR48129.1"/>
    </source>
</evidence>
<dbReference type="HOGENOM" id="CLU_2204511_0_0_9"/>
<name>A6TKD9_ALKMQ</name>
<dbReference type="Proteomes" id="UP000001572">
    <property type="component" value="Chromosome"/>
</dbReference>
<reference evidence="5" key="2">
    <citation type="journal article" date="2016" name="Genome Announc.">
        <title>Complete genome sequence of Alkaliphilus metalliredigens strain QYMF, an alkaliphilic and metal-reducing bacterium isolated from borax-contaminated leachate ponds.</title>
        <authorList>
            <person name="Hwang C."/>
            <person name="Copeland A."/>
            <person name="Lucas S."/>
            <person name="Lapidus A."/>
            <person name="Barry K."/>
            <person name="Detter J.C."/>
            <person name="Glavina Del Rio T."/>
            <person name="Hammon N."/>
            <person name="Israni S."/>
            <person name="Dalin E."/>
            <person name="Tice H."/>
            <person name="Pitluck S."/>
            <person name="Chertkov O."/>
            <person name="Brettin T."/>
            <person name="Bruce D."/>
            <person name="Han C."/>
            <person name="Schmutz J."/>
            <person name="Larimer F."/>
            <person name="Land M.L."/>
            <person name="Hauser L."/>
            <person name="Kyrpides N."/>
            <person name="Mikhailova N."/>
            <person name="Ye Q."/>
            <person name="Zhou J."/>
            <person name="Richardson P."/>
            <person name="Fields M.W."/>
        </authorList>
    </citation>
    <scope>NUCLEOTIDE SEQUENCE [LARGE SCALE GENOMIC DNA]</scope>
    <source>
        <strain evidence="5">QYMF</strain>
    </source>
</reference>
<evidence type="ECO:0000256" key="1">
    <source>
        <dbReference type="SAM" id="MobiDB-lite"/>
    </source>
</evidence>
<accession>A6TKD9</accession>
<feature type="compositionally biased region" description="Basic and acidic residues" evidence="1">
    <location>
        <begin position="84"/>
        <end position="94"/>
    </location>
</feature>
<organism evidence="2 5">
    <name type="scientific">Alkaliphilus metalliredigens (strain QYMF)</name>
    <dbReference type="NCBI Taxonomy" id="293826"/>
    <lineage>
        <taxon>Bacteria</taxon>
        <taxon>Bacillati</taxon>
        <taxon>Bacillota</taxon>
        <taxon>Clostridia</taxon>
        <taxon>Peptostreptococcales</taxon>
        <taxon>Natronincolaceae</taxon>
        <taxon>Alkaliphilus</taxon>
    </lineage>
</organism>